<evidence type="ECO:0000259" key="9">
    <source>
        <dbReference type="Pfam" id="PF01593"/>
    </source>
</evidence>
<gene>
    <name evidence="10" type="ORF">ABR189_05000</name>
</gene>
<sequence>MKQPDVIIVGAGAAGLMAAYVLVKAGKTVTVLEARHRLGGRIYTVNSKSLCQHIELGAEFIHGNLPVTLTLLKEADISYTQTSFEMLRHFDGKFEQGDEPVEGMDALLKKMDELHQDLPLYDFLKQHFPGEKYAPMRSQVEKYVNGYDAASIHDISTLAIRNEWENEDDDAQHRIVGGYGAMIQYLAGECLKSSSKILLDKVVSNIIWEKGAVKVSTSDNTIYKAAKVIIALPLGVLQAAGNTTGVVGFYPSLQEQTAAIQNIGFGAIIKILLEFKEPFWTGHDFFRPSNSSPTTKLLLTNEAIPTFWTQSDPNVPLLTGWLGGPPALEMQLQPPATIMQTTLASLGDIFGISSQTLQDKLITWHVANWTSEPYTRGSYAYDMVESKQARKILRKAVDQTIYFAGEYLYDGPAMGTVEAALSSGRHAAGMVLAE</sequence>
<comment type="cofactor">
    <cofactor evidence="1">
        <name>FAD</name>
        <dbReference type="ChEBI" id="CHEBI:57692"/>
    </cofactor>
</comment>
<dbReference type="EMBL" id="JBEXAC010000001">
    <property type="protein sequence ID" value="MET6996709.1"/>
    <property type="molecule type" value="Genomic_DNA"/>
</dbReference>
<evidence type="ECO:0000313" key="10">
    <source>
        <dbReference type="EMBL" id="MET6996709.1"/>
    </source>
</evidence>
<evidence type="ECO:0000256" key="5">
    <source>
        <dbReference type="ARBA" id="ARBA00017871"/>
    </source>
</evidence>
<evidence type="ECO:0000256" key="7">
    <source>
        <dbReference type="ARBA" id="ARBA00023070"/>
    </source>
</evidence>
<evidence type="ECO:0000256" key="6">
    <source>
        <dbReference type="ARBA" id="ARBA00023002"/>
    </source>
</evidence>
<dbReference type="InterPro" id="IPR036188">
    <property type="entry name" value="FAD/NAD-bd_sf"/>
</dbReference>
<comment type="pathway">
    <text evidence="2">Plant hormone metabolism; auxin biosynthesis.</text>
</comment>
<dbReference type="RefSeq" id="WP_354659350.1">
    <property type="nucleotide sequence ID" value="NZ_JBEXAC010000001.1"/>
</dbReference>
<comment type="caution">
    <text evidence="10">The sequence shown here is derived from an EMBL/GenBank/DDBJ whole genome shotgun (WGS) entry which is preliminary data.</text>
</comment>
<dbReference type="InterPro" id="IPR001613">
    <property type="entry name" value="Flavin_amine_oxidase"/>
</dbReference>
<evidence type="ECO:0000256" key="8">
    <source>
        <dbReference type="ARBA" id="ARBA00047321"/>
    </source>
</evidence>
<organism evidence="10 11">
    <name type="scientific">Chitinophaga defluvii</name>
    <dbReference type="NCBI Taxonomy" id="3163343"/>
    <lineage>
        <taxon>Bacteria</taxon>
        <taxon>Pseudomonadati</taxon>
        <taxon>Bacteroidota</taxon>
        <taxon>Chitinophagia</taxon>
        <taxon>Chitinophagales</taxon>
        <taxon>Chitinophagaceae</taxon>
        <taxon>Chitinophaga</taxon>
    </lineage>
</organism>
<dbReference type="InterPro" id="IPR002937">
    <property type="entry name" value="Amino_oxidase"/>
</dbReference>
<reference evidence="10 11" key="1">
    <citation type="submission" date="2024-06" db="EMBL/GenBank/DDBJ databases">
        <title>Chitinophaga defluvii sp. nov., isolated from municipal sewage.</title>
        <authorList>
            <person name="Zhang L."/>
        </authorList>
    </citation>
    <scope>NUCLEOTIDE SEQUENCE [LARGE SCALE GENOMIC DNA]</scope>
    <source>
        <strain evidence="10 11">H8</strain>
    </source>
</reference>
<comment type="catalytic activity">
    <reaction evidence="8">
        <text>L-tryptophan + O2 = indole-3-acetamide + CO2 + H2O</text>
        <dbReference type="Rhea" id="RHEA:16165"/>
        <dbReference type="ChEBI" id="CHEBI:15377"/>
        <dbReference type="ChEBI" id="CHEBI:15379"/>
        <dbReference type="ChEBI" id="CHEBI:16031"/>
        <dbReference type="ChEBI" id="CHEBI:16526"/>
        <dbReference type="ChEBI" id="CHEBI:57912"/>
        <dbReference type="EC" id="1.13.12.3"/>
    </reaction>
</comment>
<evidence type="ECO:0000256" key="2">
    <source>
        <dbReference type="ARBA" id="ARBA00004814"/>
    </source>
</evidence>
<protein>
    <recommendedName>
        <fullName evidence="5">Tryptophan 2-monooxygenase</fullName>
        <ecNumber evidence="4">1.13.12.3</ecNumber>
    </recommendedName>
</protein>
<keyword evidence="7" id="KW-0073">Auxin biosynthesis</keyword>
<feature type="domain" description="Amine oxidase" evidence="9">
    <location>
        <begin position="14"/>
        <end position="431"/>
    </location>
</feature>
<dbReference type="Gene3D" id="3.50.50.60">
    <property type="entry name" value="FAD/NAD(P)-binding domain"/>
    <property type="match status" value="1"/>
</dbReference>
<dbReference type="InterPro" id="IPR050281">
    <property type="entry name" value="Flavin_monoamine_oxidase"/>
</dbReference>
<dbReference type="PANTHER" id="PTHR10742:SF410">
    <property type="entry name" value="LYSINE-SPECIFIC HISTONE DEMETHYLASE 2"/>
    <property type="match status" value="1"/>
</dbReference>
<dbReference type="Proteomes" id="UP001549749">
    <property type="component" value="Unassembled WGS sequence"/>
</dbReference>
<dbReference type="SUPFAM" id="SSF51905">
    <property type="entry name" value="FAD/NAD(P)-binding domain"/>
    <property type="match status" value="1"/>
</dbReference>
<evidence type="ECO:0000256" key="3">
    <source>
        <dbReference type="ARBA" id="ARBA00005833"/>
    </source>
</evidence>
<dbReference type="SUPFAM" id="SSF54373">
    <property type="entry name" value="FAD-linked reductases, C-terminal domain"/>
    <property type="match status" value="1"/>
</dbReference>
<dbReference type="GO" id="GO:0016491">
    <property type="term" value="F:oxidoreductase activity"/>
    <property type="evidence" value="ECO:0007669"/>
    <property type="project" value="UniProtKB-KW"/>
</dbReference>
<evidence type="ECO:0000256" key="4">
    <source>
        <dbReference type="ARBA" id="ARBA00012535"/>
    </source>
</evidence>
<proteinExistence type="inferred from homology"/>
<accession>A0ABV2T3M1</accession>
<comment type="similarity">
    <text evidence="3">Belongs to the tryptophan 2-monooxygenase family.</text>
</comment>
<evidence type="ECO:0000256" key="1">
    <source>
        <dbReference type="ARBA" id="ARBA00001974"/>
    </source>
</evidence>
<dbReference type="PRINTS" id="PR00757">
    <property type="entry name" value="AMINEOXDASEF"/>
</dbReference>
<dbReference type="EC" id="1.13.12.3" evidence="4"/>
<keyword evidence="6 10" id="KW-0560">Oxidoreductase</keyword>
<evidence type="ECO:0000313" key="11">
    <source>
        <dbReference type="Proteomes" id="UP001549749"/>
    </source>
</evidence>
<dbReference type="Pfam" id="PF01593">
    <property type="entry name" value="Amino_oxidase"/>
    <property type="match status" value="1"/>
</dbReference>
<name>A0ABV2T3M1_9BACT</name>
<dbReference type="PANTHER" id="PTHR10742">
    <property type="entry name" value="FLAVIN MONOAMINE OXIDASE"/>
    <property type="match status" value="1"/>
</dbReference>
<keyword evidence="11" id="KW-1185">Reference proteome</keyword>